<sequence>MSGAPLKFETPIQDAISRIRFAPTSHNLLIASWDSKLRLYDVGSSVLRLEAPAEAALLDCCFQNESVAFSAGSDGFIRRYDLHSGICEMIGNHDDIATCIGYSDETSQVLTAGLDKKIFAWDARMEEGKKSVFVKSLDSEVTSMSLSGLDMMVTMGALIYVCDLRNLQKPYESKVSDLNTTIICGSAIPNAKGFAVGSADGRVSLEICHPSKSDNIRYMFRCHPKSTDRRYHLAAVNEIVFNPLIYGALLTGDDEGHVIAWNAQSRKRLFQLPRYPNSVASLAYHHQGQLLAVASSYTYRQAIESEELPQIFIHEIGDANMRSADIGSSSCN</sequence>
<dbReference type="STRING" id="74649.A0A2P6R2N5"/>
<gene>
    <name evidence="4" type="ORF">RchiOBHm_Chr4g0439001</name>
</gene>
<dbReference type="EMBL" id="PDCK01000042">
    <property type="protein sequence ID" value="PRQ40707.1"/>
    <property type="molecule type" value="Genomic_DNA"/>
</dbReference>
<dbReference type="SMART" id="SM00320">
    <property type="entry name" value="WD40"/>
    <property type="match status" value="4"/>
</dbReference>
<dbReference type="Gramene" id="PRQ40707">
    <property type="protein sequence ID" value="PRQ40707"/>
    <property type="gene ID" value="RchiOBHm_Chr4g0439001"/>
</dbReference>
<dbReference type="SUPFAM" id="SSF50978">
    <property type="entry name" value="WD40 repeat-like"/>
    <property type="match status" value="1"/>
</dbReference>
<dbReference type="InterPro" id="IPR001680">
    <property type="entry name" value="WD40_rpt"/>
</dbReference>
<dbReference type="PANTHER" id="PTHR10971">
    <property type="entry name" value="MRNA EXPORT FACTOR AND BUB3"/>
    <property type="match status" value="1"/>
</dbReference>
<dbReference type="Pfam" id="PF00400">
    <property type="entry name" value="WD40"/>
    <property type="match status" value="1"/>
</dbReference>
<evidence type="ECO:0000313" key="5">
    <source>
        <dbReference type="Proteomes" id="UP000238479"/>
    </source>
</evidence>
<protein>
    <submittedName>
        <fullName evidence="4">Putative transcription factor WD40-like family</fullName>
    </submittedName>
</protein>
<keyword evidence="2" id="KW-0677">Repeat</keyword>
<dbReference type="InterPro" id="IPR036322">
    <property type="entry name" value="WD40_repeat_dom_sf"/>
</dbReference>
<dbReference type="OrthoDB" id="10262475at2759"/>
<feature type="repeat" description="WD" evidence="3">
    <location>
        <begin position="90"/>
        <end position="131"/>
    </location>
</feature>
<evidence type="ECO:0000256" key="3">
    <source>
        <dbReference type="PROSITE-ProRule" id="PRU00221"/>
    </source>
</evidence>
<dbReference type="Proteomes" id="UP000238479">
    <property type="component" value="Chromosome 4"/>
</dbReference>
<accession>A0A2P6R2N5</accession>
<dbReference type="AlphaFoldDB" id="A0A2P6R2N5"/>
<dbReference type="GO" id="GO:0000776">
    <property type="term" value="C:kinetochore"/>
    <property type="evidence" value="ECO:0007669"/>
    <property type="project" value="EnsemblPlants"/>
</dbReference>
<dbReference type="Gene3D" id="2.130.10.10">
    <property type="entry name" value="YVTN repeat-like/Quinoprotein amine dehydrogenase"/>
    <property type="match status" value="1"/>
</dbReference>
<reference evidence="4 5" key="1">
    <citation type="journal article" date="2018" name="Nat. Genet.">
        <title>The Rosa genome provides new insights in the design of modern roses.</title>
        <authorList>
            <person name="Bendahmane M."/>
        </authorList>
    </citation>
    <scope>NUCLEOTIDE SEQUENCE [LARGE SCALE GENOMIC DNA]</scope>
    <source>
        <strain evidence="5">cv. Old Blush</strain>
    </source>
</reference>
<proteinExistence type="predicted"/>
<evidence type="ECO:0000256" key="1">
    <source>
        <dbReference type="ARBA" id="ARBA00022574"/>
    </source>
</evidence>
<name>A0A2P6R2N5_ROSCH</name>
<evidence type="ECO:0000313" key="4">
    <source>
        <dbReference type="EMBL" id="PRQ40707.1"/>
    </source>
</evidence>
<dbReference type="InterPro" id="IPR015943">
    <property type="entry name" value="WD40/YVTN_repeat-like_dom_sf"/>
</dbReference>
<comment type="caution">
    <text evidence="4">The sequence shown here is derived from an EMBL/GenBank/DDBJ whole genome shotgun (WGS) entry which is preliminary data.</text>
</comment>
<keyword evidence="5" id="KW-1185">Reference proteome</keyword>
<keyword evidence="1 3" id="KW-0853">WD repeat</keyword>
<dbReference type="OMA" id="EVPIRCV"/>
<organism evidence="4 5">
    <name type="scientific">Rosa chinensis</name>
    <name type="common">China rose</name>
    <dbReference type="NCBI Taxonomy" id="74649"/>
    <lineage>
        <taxon>Eukaryota</taxon>
        <taxon>Viridiplantae</taxon>
        <taxon>Streptophyta</taxon>
        <taxon>Embryophyta</taxon>
        <taxon>Tracheophyta</taxon>
        <taxon>Spermatophyta</taxon>
        <taxon>Magnoliopsida</taxon>
        <taxon>eudicotyledons</taxon>
        <taxon>Gunneridae</taxon>
        <taxon>Pentapetalae</taxon>
        <taxon>rosids</taxon>
        <taxon>fabids</taxon>
        <taxon>Rosales</taxon>
        <taxon>Rosaceae</taxon>
        <taxon>Rosoideae</taxon>
        <taxon>Rosoideae incertae sedis</taxon>
        <taxon>Rosa</taxon>
    </lineage>
</organism>
<dbReference type="PROSITE" id="PS50082">
    <property type="entry name" value="WD_REPEATS_2"/>
    <property type="match status" value="1"/>
</dbReference>
<evidence type="ECO:0000256" key="2">
    <source>
        <dbReference type="ARBA" id="ARBA00022737"/>
    </source>
</evidence>